<evidence type="ECO:0000313" key="1">
    <source>
        <dbReference type="EMBL" id="SEA16218.1"/>
    </source>
</evidence>
<dbReference type="EMBL" id="FNQG01000009">
    <property type="protein sequence ID" value="SEA16218.1"/>
    <property type="molecule type" value="Genomic_DNA"/>
</dbReference>
<gene>
    <name evidence="1" type="ORF">SAMN05660648_02195</name>
</gene>
<dbReference type="RefSeq" id="WP_074672726.1">
    <property type="nucleotide sequence ID" value="NZ_FNQG01000009.1"/>
</dbReference>
<dbReference type="Pfam" id="PF14284">
    <property type="entry name" value="PcfJ"/>
    <property type="match status" value="1"/>
</dbReference>
<organism evidence="1 2">
    <name type="scientific">Selenomonas ruminantium</name>
    <dbReference type="NCBI Taxonomy" id="971"/>
    <lineage>
        <taxon>Bacteria</taxon>
        <taxon>Bacillati</taxon>
        <taxon>Bacillota</taxon>
        <taxon>Negativicutes</taxon>
        <taxon>Selenomonadales</taxon>
        <taxon>Selenomonadaceae</taxon>
        <taxon>Selenomonas</taxon>
    </lineage>
</organism>
<dbReference type="Gene3D" id="1.25.40.10">
    <property type="entry name" value="Tetratricopeptide repeat domain"/>
    <property type="match status" value="1"/>
</dbReference>
<accession>A0A1H3YYK6</accession>
<dbReference type="Pfam" id="PF08238">
    <property type="entry name" value="Sel1"/>
    <property type="match status" value="1"/>
</dbReference>
<protein>
    <submittedName>
        <fullName evidence="1">Sel1 repeat-containing protein</fullName>
    </submittedName>
</protein>
<dbReference type="AlphaFoldDB" id="A0A1H3YYK6"/>
<dbReference type="InterPro" id="IPR025586">
    <property type="entry name" value="PcfJ"/>
</dbReference>
<dbReference type="OrthoDB" id="1660386at2"/>
<dbReference type="SUPFAM" id="SSF81901">
    <property type="entry name" value="HCP-like"/>
    <property type="match status" value="1"/>
</dbReference>
<dbReference type="InterPro" id="IPR006597">
    <property type="entry name" value="Sel1-like"/>
</dbReference>
<dbReference type="InterPro" id="IPR011990">
    <property type="entry name" value="TPR-like_helical_dom_sf"/>
</dbReference>
<name>A0A1H3YYK6_SELRU</name>
<evidence type="ECO:0000313" key="2">
    <source>
        <dbReference type="Proteomes" id="UP000183469"/>
    </source>
</evidence>
<dbReference type="Proteomes" id="UP000183469">
    <property type="component" value="Unassembled WGS sequence"/>
</dbReference>
<dbReference type="SMART" id="SM00671">
    <property type="entry name" value="SEL1"/>
    <property type="match status" value="1"/>
</dbReference>
<proteinExistence type="predicted"/>
<sequence length="696" mass="82702">MLDIAFQYSYEKKDWVQCTNTDFVEKNIEELPIVPMEEWTGYGDKDGLHVYCYNHDRFEDIITIYDNRVISADGCIFEGLFGIKKISQYDYTGHKLIPYRWRVFQRNVYSSINVAADVLDMEYLDRRRKLRWYNFAFSIDITKRKYIISQYGDSHRDRVEWTKISSFDIPDVVVSTAIKSMKDSVKIAYGIRPSVLSQIKGYRKIKAFIERPFDINIVFLKHFFWEYICEIGDDGFDKIFPYEEKDNYKIICKLLDINPPKSLRKAYSYNPFSLVWYMIFKQWNIKDINYMQKFFYLDDCIANMYLNKFYYNPVEKRTTRTEYDALDRWEAVEFYCQWLMRQKGEKRMLKWLYYVSAKREMSKLQWDIIMPFYQYHNDLSEEVKSRLLRDGLTEYVHDAISMEVTSLSENWKHTKIKYDEKILAYECRIGEYEFRLVHNTGMLPKLGAVFNNCVATYRDRVINHKSIIVYLISKSGYKACIEIQRKCHIVQALGKYNHKLQNDVNHICCFWAKYNNLVIEPDTLNPLSDEELSELENIPVEQIPYIKEVDEMNLSELLALDDSRIVDGYYLRLEELISKSNKQCLSAPHWMNFPDEKSKLSYIIPDGRRIFEAAFAGNTEAMRALGFMYYKGKGLKRDCDKALQWFVKAANLGSKDAKVETERLKHLIKQQGNERDLAILQALYNLRRRMAVGGTN</sequence>
<reference evidence="1 2" key="1">
    <citation type="submission" date="2016-10" db="EMBL/GenBank/DDBJ databases">
        <authorList>
            <person name="de Groot N.N."/>
        </authorList>
    </citation>
    <scope>NUCLEOTIDE SEQUENCE [LARGE SCALE GENOMIC DNA]</scope>
    <source>
        <strain evidence="1 2">DSM 2872</strain>
    </source>
</reference>